<keyword evidence="5" id="KW-0732">Signal</keyword>
<feature type="transmembrane region" description="Helical" evidence="4">
    <location>
        <begin position="341"/>
        <end position="362"/>
    </location>
</feature>
<sequence length="736" mass="81422">MPSGMRALGFLLLLLLAAPSLAQSERAKTVLLFVPEAVTVPAIADFTRSFRQTVLNGARGPVSVNIEYLDMAWFSSPEYERALRDFYVAKYREQRPEALVVFADATPFVLKLQRELWPEVPLLSILNDDFLAAALPQSPYLRGNWADLDIPATVRTALRLLPDTRQVVLILGSSQRELDAWSFVEQEVRSAAPDREFVGLSGLTLEELRQRVRTLPEDSVVFLIGFMRDAKGQSLSGYEALRLLHADGSPPIFSVHKTMLGSGIVGGVLMDYQLLGQQVARRALRLLEGEPASSLPPGPFEANVLAFDARELQRWNIPESRLPPGSVVHFRQPGLWERYRWQMTGALVAGLLQAVLIAVLLLERQRRMSAQRLQLAVLDSLPGSVAILDRQGVVLRANPALARLEVLEGLTPEKLFMPGGSCLETFREAARTGRPPEMAPVAALLQDVLSGRAHEGVVEFRGFTADTWFELRARRLELPEGGAVVSLMDVTPRRRAEMEARQARDERAHLERVAVVGELGVSIAHELNQPLAAIHTNAEMAQRLLQRTPMDLPLVREMLQDIVSDNKRAGEIIRHMRALLKKGEVSFVRHDFNELVRQVLRLVGHDAQLRGAALTPLLAGSPLLVKADGVQLQQVVLNLLVNALDAVGPCPSGERQVWVRTRQQEGRAELVVEDSGQGLSEEVLAHIFEPFFTTKPKGLGMGLSISRSILEVHQGRLQGERRPGGGALFRCTLPLA</sequence>
<dbReference type="InterPro" id="IPR003594">
    <property type="entry name" value="HATPase_dom"/>
</dbReference>
<dbReference type="InterPro" id="IPR004358">
    <property type="entry name" value="Sig_transdc_His_kin-like_C"/>
</dbReference>
<dbReference type="InterPro" id="IPR035965">
    <property type="entry name" value="PAS-like_dom_sf"/>
</dbReference>
<dbReference type="SMART" id="SM00387">
    <property type="entry name" value="HATPase_c"/>
    <property type="match status" value="1"/>
</dbReference>
<dbReference type="Proteomes" id="UP001207654">
    <property type="component" value="Unassembled WGS sequence"/>
</dbReference>
<keyword evidence="7" id="KW-0547">Nucleotide-binding</keyword>
<evidence type="ECO:0000256" key="5">
    <source>
        <dbReference type="SAM" id="SignalP"/>
    </source>
</evidence>
<feature type="domain" description="Histidine kinase" evidence="6">
    <location>
        <begin position="522"/>
        <end position="736"/>
    </location>
</feature>
<proteinExistence type="predicted"/>
<dbReference type="InterPro" id="IPR036890">
    <property type="entry name" value="HATPase_C_sf"/>
</dbReference>
<dbReference type="SMART" id="SM00388">
    <property type="entry name" value="HisKA"/>
    <property type="match status" value="1"/>
</dbReference>
<dbReference type="Gene3D" id="3.30.565.10">
    <property type="entry name" value="Histidine kinase-like ATPase, C-terminal domain"/>
    <property type="match status" value="1"/>
</dbReference>
<comment type="caution">
    <text evidence="7">The sequence shown here is derived from an EMBL/GenBank/DDBJ whole genome shotgun (WGS) entry which is preliminary data.</text>
</comment>
<comment type="catalytic activity">
    <reaction evidence="1">
        <text>ATP + protein L-histidine = ADP + protein N-phospho-L-histidine.</text>
        <dbReference type="EC" id="2.7.13.3"/>
    </reaction>
</comment>
<dbReference type="SUPFAM" id="SSF47384">
    <property type="entry name" value="Homodimeric domain of signal transducing histidine kinase"/>
    <property type="match status" value="1"/>
</dbReference>
<dbReference type="EMBL" id="JAPNKA010000001">
    <property type="protein sequence ID" value="MCY1082431.1"/>
    <property type="molecule type" value="Genomic_DNA"/>
</dbReference>
<keyword evidence="4" id="KW-0812">Transmembrane</keyword>
<dbReference type="PROSITE" id="PS50109">
    <property type="entry name" value="HIS_KIN"/>
    <property type="match status" value="1"/>
</dbReference>
<keyword evidence="3" id="KW-0597">Phosphoprotein</keyword>
<protein>
    <recommendedName>
        <fullName evidence="2">histidine kinase</fullName>
        <ecNumber evidence="2">2.7.13.3</ecNumber>
    </recommendedName>
</protein>
<dbReference type="Pfam" id="PF08448">
    <property type="entry name" value="PAS_4"/>
    <property type="match status" value="1"/>
</dbReference>
<dbReference type="Gene3D" id="3.30.450.20">
    <property type="entry name" value="PAS domain"/>
    <property type="match status" value="1"/>
</dbReference>
<dbReference type="PRINTS" id="PR00344">
    <property type="entry name" value="BCTRLSENSOR"/>
</dbReference>
<keyword evidence="8" id="KW-1185">Reference proteome</keyword>
<feature type="chain" id="PRO_5046703985" description="histidine kinase" evidence="5">
    <location>
        <begin position="23"/>
        <end position="736"/>
    </location>
</feature>
<keyword evidence="7" id="KW-0067">ATP-binding</keyword>
<dbReference type="SUPFAM" id="SSF55874">
    <property type="entry name" value="ATPase domain of HSP90 chaperone/DNA topoisomerase II/histidine kinase"/>
    <property type="match status" value="1"/>
</dbReference>
<feature type="signal peptide" evidence="5">
    <location>
        <begin position="1"/>
        <end position="22"/>
    </location>
</feature>
<accession>A0ABT4AM89</accession>
<dbReference type="Pfam" id="PF02518">
    <property type="entry name" value="HATPase_c"/>
    <property type="match status" value="1"/>
</dbReference>
<dbReference type="InterPro" id="IPR005467">
    <property type="entry name" value="His_kinase_dom"/>
</dbReference>
<dbReference type="GO" id="GO:0005524">
    <property type="term" value="F:ATP binding"/>
    <property type="evidence" value="ECO:0007669"/>
    <property type="project" value="UniProtKB-KW"/>
</dbReference>
<evidence type="ECO:0000256" key="3">
    <source>
        <dbReference type="ARBA" id="ARBA00022553"/>
    </source>
</evidence>
<dbReference type="InterPro" id="IPR003661">
    <property type="entry name" value="HisK_dim/P_dom"/>
</dbReference>
<dbReference type="RefSeq" id="WP_267540999.1">
    <property type="nucleotide sequence ID" value="NZ_JAPNKA010000001.1"/>
</dbReference>
<dbReference type="InterPro" id="IPR013656">
    <property type="entry name" value="PAS_4"/>
</dbReference>
<evidence type="ECO:0000313" key="7">
    <source>
        <dbReference type="EMBL" id="MCY1082431.1"/>
    </source>
</evidence>
<evidence type="ECO:0000259" key="6">
    <source>
        <dbReference type="PROSITE" id="PS50109"/>
    </source>
</evidence>
<dbReference type="EC" id="2.7.13.3" evidence="2"/>
<name>A0ABT4AM89_9BACT</name>
<gene>
    <name evidence="7" type="ORF">OV287_49095</name>
</gene>
<organism evidence="7 8">
    <name type="scientific">Archangium lansingense</name>
    <dbReference type="NCBI Taxonomy" id="2995310"/>
    <lineage>
        <taxon>Bacteria</taxon>
        <taxon>Pseudomonadati</taxon>
        <taxon>Myxococcota</taxon>
        <taxon>Myxococcia</taxon>
        <taxon>Myxococcales</taxon>
        <taxon>Cystobacterineae</taxon>
        <taxon>Archangiaceae</taxon>
        <taxon>Archangium</taxon>
    </lineage>
</organism>
<keyword evidence="4" id="KW-1133">Transmembrane helix</keyword>
<dbReference type="InterPro" id="IPR036097">
    <property type="entry name" value="HisK_dim/P_sf"/>
</dbReference>
<reference evidence="7 8" key="1">
    <citation type="submission" date="2022-11" db="EMBL/GenBank/DDBJ databases">
        <title>Minimal conservation of predation-associated metabolite biosynthetic gene clusters underscores biosynthetic potential of Myxococcota including descriptions for ten novel species: Archangium lansinium sp. nov., Myxococcus landrumus sp. nov., Nannocystis bai.</title>
        <authorList>
            <person name="Ahearne A."/>
            <person name="Stevens C."/>
            <person name="Phillips K."/>
        </authorList>
    </citation>
    <scope>NUCLEOTIDE SEQUENCE [LARGE SCALE GENOMIC DNA]</scope>
    <source>
        <strain evidence="7 8">MIWBW</strain>
    </source>
</reference>
<dbReference type="Gene3D" id="1.10.287.130">
    <property type="match status" value="1"/>
</dbReference>
<keyword evidence="4" id="KW-0472">Membrane</keyword>
<dbReference type="PANTHER" id="PTHR43065:SF42">
    <property type="entry name" value="TWO-COMPONENT SENSOR PPRA"/>
    <property type="match status" value="1"/>
</dbReference>
<dbReference type="Pfam" id="PF00512">
    <property type="entry name" value="HisKA"/>
    <property type="match status" value="1"/>
</dbReference>
<evidence type="ECO:0000313" key="8">
    <source>
        <dbReference type="Proteomes" id="UP001207654"/>
    </source>
</evidence>
<dbReference type="CDD" id="cd00082">
    <property type="entry name" value="HisKA"/>
    <property type="match status" value="1"/>
</dbReference>
<dbReference type="SUPFAM" id="SSF55785">
    <property type="entry name" value="PYP-like sensor domain (PAS domain)"/>
    <property type="match status" value="1"/>
</dbReference>
<dbReference type="PANTHER" id="PTHR43065">
    <property type="entry name" value="SENSOR HISTIDINE KINASE"/>
    <property type="match status" value="1"/>
</dbReference>
<evidence type="ECO:0000256" key="1">
    <source>
        <dbReference type="ARBA" id="ARBA00000085"/>
    </source>
</evidence>
<evidence type="ECO:0000256" key="2">
    <source>
        <dbReference type="ARBA" id="ARBA00012438"/>
    </source>
</evidence>
<evidence type="ECO:0000256" key="4">
    <source>
        <dbReference type="SAM" id="Phobius"/>
    </source>
</evidence>